<feature type="transmembrane region" description="Helical" evidence="9">
    <location>
        <begin position="207"/>
        <end position="225"/>
    </location>
</feature>
<evidence type="ECO:0000256" key="1">
    <source>
        <dbReference type="ARBA" id="ARBA00004141"/>
    </source>
</evidence>
<dbReference type="OrthoDB" id="422827at2759"/>
<keyword evidence="5" id="KW-0746">Sphingolipid metabolism</keyword>
<evidence type="ECO:0000313" key="13">
    <source>
        <dbReference type="Proteomes" id="UP000274756"/>
    </source>
</evidence>
<dbReference type="PANTHER" id="PTHR21290:SF27">
    <property type="entry name" value="PHOSPHATIDYLCHOLINE:CERAMIDE CHOLINEPHOSPHOTRANSFERASE 1"/>
    <property type="match status" value="1"/>
</dbReference>
<gene>
    <name evidence="11" type="ORF">DME_LOCUS5740</name>
</gene>
<dbReference type="PANTHER" id="PTHR21290">
    <property type="entry name" value="SPHINGOMYELIN SYNTHETASE"/>
    <property type="match status" value="1"/>
</dbReference>
<keyword evidence="8 9" id="KW-0472">Membrane</keyword>
<dbReference type="AlphaFoldDB" id="A0A0N4U3R9"/>
<accession>A0A0N4U3R9</accession>
<feature type="transmembrane region" description="Helical" evidence="9">
    <location>
        <begin position="181"/>
        <end position="201"/>
    </location>
</feature>
<feature type="transmembrane region" description="Helical" evidence="9">
    <location>
        <begin position="38"/>
        <end position="57"/>
    </location>
</feature>
<evidence type="ECO:0000256" key="7">
    <source>
        <dbReference type="ARBA" id="ARBA00023098"/>
    </source>
</evidence>
<dbReference type="InterPro" id="IPR025749">
    <property type="entry name" value="Sphingomyelin_synth-like_dom"/>
</dbReference>
<reference evidence="14" key="1">
    <citation type="submission" date="2017-02" db="UniProtKB">
        <authorList>
            <consortium name="WormBaseParasite"/>
        </authorList>
    </citation>
    <scope>IDENTIFICATION</scope>
</reference>
<dbReference type="GO" id="GO:0005886">
    <property type="term" value="C:plasma membrane"/>
    <property type="evidence" value="ECO:0007669"/>
    <property type="project" value="TreeGrafter"/>
</dbReference>
<dbReference type="InterPro" id="IPR045221">
    <property type="entry name" value="Sphingomyelin_synth-like"/>
</dbReference>
<proteinExistence type="inferred from homology"/>
<feature type="domain" description="Sphingomyelin synthase-like" evidence="10">
    <location>
        <begin position="178"/>
        <end position="250"/>
    </location>
</feature>
<evidence type="ECO:0000313" key="14">
    <source>
        <dbReference type="WBParaSite" id="DME_0000138001-mRNA-1"/>
    </source>
</evidence>
<evidence type="ECO:0000256" key="2">
    <source>
        <dbReference type="ARBA" id="ARBA00005441"/>
    </source>
</evidence>
<dbReference type="EMBL" id="UYYG01001153">
    <property type="protein sequence ID" value="VDN55767.1"/>
    <property type="molecule type" value="Genomic_DNA"/>
</dbReference>
<evidence type="ECO:0000256" key="3">
    <source>
        <dbReference type="ARBA" id="ARBA00022679"/>
    </source>
</evidence>
<reference evidence="11 13" key="2">
    <citation type="submission" date="2018-11" db="EMBL/GenBank/DDBJ databases">
        <authorList>
            <consortium name="Pathogen Informatics"/>
        </authorList>
    </citation>
    <scope>NUCLEOTIDE SEQUENCE [LARGE SCALE GENOMIC DNA]</scope>
</reference>
<comment type="subcellular location">
    <subcellularLocation>
        <location evidence="1">Membrane</location>
        <topology evidence="1">Multi-pass membrane protein</topology>
    </subcellularLocation>
</comment>
<feature type="transmembrane region" description="Helical" evidence="9">
    <location>
        <begin position="77"/>
        <end position="101"/>
    </location>
</feature>
<organism evidence="12 14">
    <name type="scientific">Dracunculus medinensis</name>
    <name type="common">Guinea worm</name>
    <dbReference type="NCBI Taxonomy" id="318479"/>
    <lineage>
        <taxon>Eukaryota</taxon>
        <taxon>Metazoa</taxon>
        <taxon>Ecdysozoa</taxon>
        <taxon>Nematoda</taxon>
        <taxon>Chromadorea</taxon>
        <taxon>Rhabditida</taxon>
        <taxon>Spirurina</taxon>
        <taxon>Dracunculoidea</taxon>
        <taxon>Dracunculidae</taxon>
        <taxon>Dracunculus</taxon>
    </lineage>
</organism>
<dbReference type="Proteomes" id="UP000038040">
    <property type="component" value="Unplaced"/>
</dbReference>
<dbReference type="GO" id="GO:0033188">
    <property type="term" value="F:sphingomyelin synthase activity"/>
    <property type="evidence" value="ECO:0007669"/>
    <property type="project" value="TreeGrafter"/>
</dbReference>
<evidence type="ECO:0000256" key="6">
    <source>
        <dbReference type="ARBA" id="ARBA00022989"/>
    </source>
</evidence>
<protein>
    <submittedName>
        <fullName evidence="14">PAP2_C domain-containing protein</fullName>
    </submittedName>
</protein>
<sequence>MKKQDDDTFIINGESNTIKSRRICNSLNSSEDSSEDNCALLILVIIGFFNDFVLSVVHERVPEQPPLPDIVFERTPYIPQALVFSEYLILISLFIMLLITIFHKYRWIILRRIACIGSLLYFGRCVTILATQVPVADSNYYCSPKFKDDNYTFWNVFLRSLQIVGGVGLKINGKHTLCGDYIYSGHTIVFVISCLFIREYSPRRWKPLHFLSILISMVGVILLLISRGHYTIDVIISYWISTRIFWIYHTLAACSNLRVILF</sequence>
<feature type="transmembrane region" description="Helical" evidence="9">
    <location>
        <begin position="113"/>
        <end position="131"/>
    </location>
</feature>
<dbReference type="Pfam" id="PF14360">
    <property type="entry name" value="PAP2_C"/>
    <property type="match status" value="1"/>
</dbReference>
<dbReference type="Proteomes" id="UP000274756">
    <property type="component" value="Unassembled WGS sequence"/>
</dbReference>
<keyword evidence="7" id="KW-0443">Lipid metabolism</keyword>
<dbReference type="GO" id="GO:0005789">
    <property type="term" value="C:endoplasmic reticulum membrane"/>
    <property type="evidence" value="ECO:0007669"/>
    <property type="project" value="TreeGrafter"/>
</dbReference>
<dbReference type="WBParaSite" id="DME_0000138001-mRNA-1">
    <property type="protein sequence ID" value="DME_0000138001-mRNA-1"/>
    <property type="gene ID" value="DME_0000138001"/>
</dbReference>
<evidence type="ECO:0000256" key="4">
    <source>
        <dbReference type="ARBA" id="ARBA00022692"/>
    </source>
</evidence>
<keyword evidence="3" id="KW-0808">Transferase</keyword>
<keyword evidence="4 9" id="KW-0812">Transmembrane</keyword>
<keyword evidence="6 9" id="KW-1133">Transmembrane helix</keyword>
<keyword evidence="13" id="KW-1185">Reference proteome</keyword>
<comment type="similarity">
    <text evidence="2">Belongs to the sphingomyelin synthase family.</text>
</comment>
<evidence type="ECO:0000259" key="10">
    <source>
        <dbReference type="Pfam" id="PF14360"/>
    </source>
</evidence>
<dbReference type="GO" id="GO:0047493">
    <property type="term" value="F:ceramide cholinephosphotransferase activity"/>
    <property type="evidence" value="ECO:0007669"/>
    <property type="project" value="TreeGrafter"/>
</dbReference>
<evidence type="ECO:0000313" key="12">
    <source>
        <dbReference type="Proteomes" id="UP000038040"/>
    </source>
</evidence>
<evidence type="ECO:0000256" key="5">
    <source>
        <dbReference type="ARBA" id="ARBA00022919"/>
    </source>
</evidence>
<dbReference type="STRING" id="318479.A0A0N4U3R9"/>
<evidence type="ECO:0000256" key="9">
    <source>
        <dbReference type="SAM" id="Phobius"/>
    </source>
</evidence>
<dbReference type="GO" id="GO:0000139">
    <property type="term" value="C:Golgi membrane"/>
    <property type="evidence" value="ECO:0007669"/>
    <property type="project" value="TreeGrafter"/>
</dbReference>
<dbReference type="GO" id="GO:0006686">
    <property type="term" value="P:sphingomyelin biosynthetic process"/>
    <property type="evidence" value="ECO:0007669"/>
    <property type="project" value="TreeGrafter"/>
</dbReference>
<evidence type="ECO:0000256" key="8">
    <source>
        <dbReference type="ARBA" id="ARBA00023136"/>
    </source>
</evidence>
<dbReference type="GO" id="GO:0046513">
    <property type="term" value="P:ceramide biosynthetic process"/>
    <property type="evidence" value="ECO:0007669"/>
    <property type="project" value="TreeGrafter"/>
</dbReference>
<name>A0A0N4U3R9_DRAME</name>
<evidence type="ECO:0000313" key="11">
    <source>
        <dbReference type="EMBL" id="VDN55767.1"/>
    </source>
</evidence>